<evidence type="ECO:0000313" key="2">
    <source>
        <dbReference type="EMBL" id="MFM9413413.1"/>
    </source>
</evidence>
<evidence type="ECO:0000259" key="1">
    <source>
        <dbReference type="SMART" id="SM00849"/>
    </source>
</evidence>
<dbReference type="Pfam" id="PF12706">
    <property type="entry name" value="Lactamase_B_2"/>
    <property type="match status" value="1"/>
</dbReference>
<organism evidence="2 3">
    <name type="scientific">Peptococcus simiae</name>
    <dbReference type="NCBI Taxonomy" id="1643805"/>
    <lineage>
        <taxon>Bacteria</taxon>
        <taxon>Bacillati</taxon>
        <taxon>Bacillota</taxon>
        <taxon>Clostridia</taxon>
        <taxon>Eubacteriales</taxon>
        <taxon>Peptococcaceae</taxon>
        <taxon>Peptococcus</taxon>
    </lineage>
</organism>
<dbReference type="RefSeq" id="WP_408977029.1">
    <property type="nucleotide sequence ID" value="NZ_JBJUVG010000003.1"/>
</dbReference>
<dbReference type="PANTHER" id="PTHR47619">
    <property type="entry name" value="METALLO-HYDROLASE YYCJ-RELATED"/>
    <property type="match status" value="1"/>
</dbReference>
<dbReference type="PANTHER" id="PTHR47619:SF1">
    <property type="entry name" value="EXODEOXYRIBONUCLEASE WALJ"/>
    <property type="match status" value="1"/>
</dbReference>
<feature type="domain" description="Metallo-beta-lactamase" evidence="1">
    <location>
        <begin position="12"/>
        <end position="217"/>
    </location>
</feature>
<proteinExistence type="predicted"/>
<dbReference type="SMART" id="SM00849">
    <property type="entry name" value="Lactamase_B"/>
    <property type="match status" value="1"/>
</dbReference>
<evidence type="ECO:0000313" key="3">
    <source>
        <dbReference type="Proteomes" id="UP001631949"/>
    </source>
</evidence>
<comment type="caution">
    <text evidence="2">The sequence shown here is derived from an EMBL/GenBank/DDBJ whole genome shotgun (WGS) entry which is preliminary data.</text>
</comment>
<reference evidence="2 3" key="1">
    <citation type="journal article" date="2016" name="Int. J. Syst. Evol. Microbiol.">
        <title>Peptococcus simiae sp. nov., isolated from rhesus macaque faeces and emended description of the genus Peptococcus.</title>
        <authorList>
            <person name="Shkoporov A.N."/>
            <person name="Efimov B.A."/>
            <person name="Kondova I."/>
            <person name="Ouwerling B."/>
            <person name="Chaplin A.V."/>
            <person name="Shcherbakova V.A."/>
            <person name="Langermans J.A.M."/>
        </authorList>
    </citation>
    <scope>NUCLEOTIDE SEQUENCE [LARGE SCALE GENOMIC DNA]</scope>
    <source>
        <strain evidence="2 3">M108</strain>
    </source>
</reference>
<protein>
    <submittedName>
        <fullName evidence="2">MBL fold metallo-hydrolase</fullName>
    </submittedName>
</protein>
<dbReference type="InterPro" id="IPR001279">
    <property type="entry name" value="Metallo-B-lactamas"/>
</dbReference>
<name>A0ABW9GXT0_9FIRM</name>
<dbReference type="InterPro" id="IPR036866">
    <property type="entry name" value="RibonucZ/Hydroxyglut_hydro"/>
</dbReference>
<sequence>MHYISLASSSKGNAAYLATAAGAWLIDCGISMRRMGQLLAGWGESLDRVRGIFLSHEHRDHIAGLGPLLRRYPVPCYATEGTWAALLAGQGLGTFDRGLVHILPEGAQTIEDLSVTPLGLSHDAAQPIGFSFAAEGVRLTQVTDTGRTSSDMARYLAASDMVVLEANHDVDLLKTGPYPFYLKERILSPYGHLSNATAARLLADHLDDRTRLVVLAHLSEKNNRPELARKTVVDALAARADRLPILVAGHDPVDVHI</sequence>
<accession>A0ABW9GXT0</accession>
<dbReference type="Proteomes" id="UP001631949">
    <property type="component" value="Unassembled WGS sequence"/>
</dbReference>
<keyword evidence="3" id="KW-1185">Reference proteome</keyword>
<dbReference type="InterPro" id="IPR052533">
    <property type="entry name" value="WalJ/YycJ-like"/>
</dbReference>
<dbReference type="SUPFAM" id="SSF56281">
    <property type="entry name" value="Metallo-hydrolase/oxidoreductase"/>
    <property type="match status" value="1"/>
</dbReference>
<gene>
    <name evidence="2" type="ORF">ACKQTC_03430</name>
</gene>
<dbReference type="Gene3D" id="3.60.15.10">
    <property type="entry name" value="Ribonuclease Z/Hydroxyacylglutathione hydrolase-like"/>
    <property type="match status" value="1"/>
</dbReference>
<dbReference type="EMBL" id="JBJUVG010000003">
    <property type="protein sequence ID" value="MFM9413413.1"/>
    <property type="molecule type" value="Genomic_DNA"/>
</dbReference>